<protein>
    <recommendedName>
        <fullName evidence="3">AlgX/AlgJ SGNH hydrolase-like domain-containing protein</fullName>
    </recommendedName>
</protein>
<keyword evidence="2" id="KW-1185">Reference proteome</keyword>
<dbReference type="Proteomes" id="UP000730482">
    <property type="component" value="Unassembled WGS sequence"/>
</dbReference>
<evidence type="ECO:0000313" key="2">
    <source>
        <dbReference type="Proteomes" id="UP000730482"/>
    </source>
</evidence>
<name>A0ABS5L266_9ACTN</name>
<organism evidence="1 2">
    <name type="scientific">Catenulispora pinistramenti</name>
    <dbReference type="NCBI Taxonomy" id="2705254"/>
    <lineage>
        <taxon>Bacteria</taxon>
        <taxon>Bacillati</taxon>
        <taxon>Actinomycetota</taxon>
        <taxon>Actinomycetes</taxon>
        <taxon>Catenulisporales</taxon>
        <taxon>Catenulisporaceae</taxon>
        <taxon>Catenulispora</taxon>
    </lineage>
</organism>
<comment type="caution">
    <text evidence="1">The sequence shown here is derived from an EMBL/GenBank/DDBJ whole genome shotgun (WGS) entry which is preliminary data.</text>
</comment>
<reference evidence="1 2" key="1">
    <citation type="submission" date="2020-02" db="EMBL/GenBank/DDBJ databases">
        <title>Acidophilic actinobacteria isolated from forest soil.</title>
        <authorList>
            <person name="Golinska P."/>
        </authorList>
    </citation>
    <scope>NUCLEOTIDE SEQUENCE [LARGE SCALE GENOMIC DNA]</scope>
    <source>
        <strain evidence="1 2">NL8</strain>
    </source>
</reference>
<gene>
    <name evidence="1" type="ORF">KGQ19_36715</name>
</gene>
<evidence type="ECO:0008006" key="3">
    <source>
        <dbReference type="Google" id="ProtNLM"/>
    </source>
</evidence>
<dbReference type="RefSeq" id="WP_212017965.1">
    <property type="nucleotide sequence ID" value="NZ_JAAFYZ010000187.1"/>
</dbReference>
<proteinExistence type="predicted"/>
<dbReference type="SUPFAM" id="SSF52266">
    <property type="entry name" value="SGNH hydrolase"/>
    <property type="match status" value="1"/>
</dbReference>
<accession>A0ABS5L266</accession>
<evidence type="ECO:0000313" key="1">
    <source>
        <dbReference type="EMBL" id="MBS2552413.1"/>
    </source>
</evidence>
<dbReference type="EMBL" id="JAAFYZ010000187">
    <property type="protein sequence ID" value="MBS2552413.1"/>
    <property type="molecule type" value="Genomic_DNA"/>
</dbReference>
<sequence>MLNNTLHRLPYERLGKPRLGIHQPDPVLGWRHRPGSAAVHPSFEFRARYRIDAAGRRYSGYRGQRASIVVLGCSWGFGHGVDDEQALAGLLTTRHSAPSHNYACMGYGPTNALLLLKHEIDIDAVGEDDGLVLYLWVPDQLVRAWRRESWIRLNAWVNPGGPSHPVFDLVDGRLEHRGLIGVGEGSSDPLLLPGLVERMEWRVSIEVLRAMHQDVTGRGRRFFVVVPPLPRIAAEQDLGEAMTAKLRHAGLPFVDLRDLATDTGREPWFYRFDGHPTHVWHAAVADHLADFARTRS</sequence>